<accession>A0AAQ1PC60</accession>
<reference evidence="1 2" key="1">
    <citation type="submission" date="2018-02" db="EMBL/GenBank/DDBJ databases">
        <authorList>
            <person name="Dubost A."/>
        </authorList>
    </citation>
    <scope>NUCLEOTIDE SEQUENCE [LARGE SCALE GENOMIC DNA]</scope>
    <source>
        <strain evidence="2">JV551A3</strain>
    </source>
</reference>
<protein>
    <submittedName>
        <fullName evidence="1">Uncharacterized protein</fullName>
    </submittedName>
</protein>
<evidence type="ECO:0000313" key="2">
    <source>
        <dbReference type="Proteomes" id="UP000294335"/>
    </source>
</evidence>
<sequence length="90" mass="9792">MTPPLVGAALRRERAAGRPRRFCGEAMILGGASHPFRDRRPLPQESVSAWESPDNARLQKTICPRANLRPPSPSCTLLALAPTCTFLVNA</sequence>
<evidence type="ECO:0000313" key="1">
    <source>
        <dbReference type="EMBL" id="SPO61552.1"/>
    </source>
</evidence>
<name>A0AAQ1PC60_9PSED</name>
<organism evidence="1 2">
    <name type="scientific">Pseudomonas inefficax</name>
    <dbReference type="NCBI Taxonomy" id="2078786"/>
    <lineage>
        <taxon>Bacteria</taxon>
        <taxon>Pseudomonadati</taxon>
        <taxon>Pseudomonadota</taxon>
        <taxon>Gammaproteobacteria</taxon>
        <taxon>Pseudomonadales</taxon>
        <taxon>Pseudomonadaceae</taxon>
        <taxon>Pseudomonas</taxon>
    </lineage>
</organism>
<dbReference type="Proteomes" id="UP000294335">
    <property type="component" value="Unassembled WGS sequence"/>
</dbReference>
<proteinExistence type="predicted"/>
<keyword evidence="2" id="KW-1185">Reference proteome</keyword>
<comment type="caution">
    <text evidence="1">The sequence shown here is derived from an EMBL/GenBank/DDBJ whole genome shotgun (WGS) entry which is preliminary data.</text>
</comment>
<dbReference type="AlphaFoldDB" id="A0AAQ1PC60"/>
<gene>
    <name evidence="1" type="ORF">JV551A3_V1_1500029</name>
</gene>
<dbReference type="EMBL" id="OPYN01000150">
    <property type="protein sequence ID" value="SPO61552.1"/>
    <property type="molecule type" value="Genomic_DNA"/>
</dbReference>